<proteinExistence type="predicted"/>
<name>A0A3N4IS98_9PEZI</name>
<feature type="region of interest" description="Disordered" evidence="1">
    <location>
        <begin position="133"/>
        <end position="214"/>
    </location>
</feature>
<dbReference type="InterPro" id="IPR024752">
    <property type="entry name" value="Myb/SANT-like_dom"/>
</dbReference>
<dbReference type="AlphaFoldDB" id="A0A3N4IS98"/>
<protein>
    <recommendedName>
        <fullName evidence="2">Myb/SANT-like domain-containing protein</fullName>
    </recommendedName>
</protein>
<keyword evidence="4" id="KW-1185">Reference proteome</keyword>
<accession>A0A3N4IS98</accession>
<dbReference type="OrthoDB" id="5430673at2759"/>
<dbReference type="STRING" id="1336337.A0A3N4IS98"/>
<evidence type="ECO:0000259" key="2">
    <source>
        <dbReference type="Pfam" id="PF12776"/>
    </source>
</evidence>
<feature type="compositionally biased region" description="Basic and acidic residues" evidence="1">
    <location>
        <begin position="156"/>
        <end position="172"/>
    </location>
</feature>
<dbReference type="PANTHER" id="PTHR46929:SF3">
    <property type="entry name" value="MYB_SANT-LIKE DOMAIN-CONTAINING PROTEIN"/>
    <property type="match status" value="1"/>
</dbReference>
<dbReference type="Proteomes" id="UP000276215">
    <property type="component" value="Unassembled WGS sequence"/>
</dbReference>
<feature type="compositionally biased region" description="Basic residues" evidence="1">
    <location>
        <begin position="179"/>
        <end position="188"/>
    </location>
</feature>
<evidence type="ECO:0000256" key="1">
    <source>
        <dbReference type="SAM" id="MobiDB-lite"/>
    </source>
</evidence>
<organism evidence="3 4">
    <name type="scientific">Choiromyces venosus 120613-1</name>
    <dbReference type="NCBI Taxonomy" id="1336337"/>
    <lineage>
        <taxon>Eukaryota</taxon>
        <taxon>Fungi</taxon>
        <taxon>Dikarya</taxon>
        <taxon>Ascomycota</taxon>
        <taxon>Pezizomycotina</taxon>
        <taxon>Pezizomycetes</taxon>
        <taxon>Pezizales</taxon>
        <taxon>Tuberaceae</taxon>
        <taxon>Choiromyces</taxon>
    </lineage>
</organism>
<feature type="compositionally biased region" description="Polar residues" evidence="1">
    <location>
        <begin position="133"/>
        <end position="142"/>
    </location>
</feature>
<dbReference type="PANTHER" id="PTHR46929">
    <property type="entry name" value="EXPRESSED PROTEIN"/>
    <property type="match status" value="1"/>
</dbReference>
<dbReference type="Pfam" id="PF12776">
    <property type="entry name" value="Myb_DNA-bind_3"/>
    <property type="match status" value="1"/>
</dbReference>
<gene>
    <name evidence="3" type="ORF">L873DRAFT_1849591</name>
</gene>
<evidence type="ECO:0000313" key="3">
    <source>
        <dbReference type="EMBL" id="RPA88819.1"/>
    </source>
</evidence>
<evidence type="ECO:0000313" key="4">
    <source>
        <dbReference type="Proteomes" id="UP000276215"/>
    </source>
</evidence>
<feature type="domain" description="Myb/SANT-like" evidence="2">
    <location>
        <begin position="4"/>
        <end position="86"/>
    </location>
</feature>
<reference evidence="3 4" key="1">
    <citation type="journal article" date="2018" name="Nat. Ecol. Evol.">
        <title>Pezizomycetes genomes reveal the molecular basis of ectomycorrhizal truffle lifestyle.</title>
        <authorList>
            <person name="Murat C."/>
            <person name="Payen T."/>
            <person name="Noel B."/>
            <person name="Kuo A."/>
            <person name="Morin E."/>
            <person name="Chen J."/>
            <person name="Kohler A."/>
            <person name="Krizsan K."/>
            <person name="Balestrini R."/>
            <person name="Da Silva C."/>
            <person name="Montanini B."/>
            <person name="Hainaut M."/>
            <person name="Levati E."/>
            <person name="Barry K.W."/>
            <person name="Belfiori B."/>
            <person name="Cichocki N."/>
            <person name="Clum A."/>
            <person name="Dockter R.B."/>
            <person name="Fauchery L."/>
            <person name="Guy J."/>
            <person name="Iotti M."/>
            <person name="Le Tacon F."/>
            <person name="Lindquist E.A."/>
            <person name="Lipzen A."/>
            <person name="Malagnac F."/>
            <person name="Mello A."/>
            <person name="Molinier V."/>
            <person name="Miyauchi S."/>
            <person name="Poulain J."/>
            <person name="Riccioni C."/>
            <person name="Rubini A."/>
            <person name="Sitrit Y."/>
            <person name="Splivallo R."/>
            <person name="Traeger S."/>
            <person name="Wang M."/>
            <person name="Zifcakova L."/>
            <person name="Wipf D."/>
            <person name="Zambonelli A."/>
            <person name="Paolocci F."/>
            <person name="Nowrousian M."/>
            <person name="Ottonello S."/>
            <person name="Baldrian P."/>
            <person name="Spatafora J.W."/>
            <person name="Henrissat B."/>
            <person name="Nagy L.G."/>
            <person name="Aury J.M."/>
            <person name="Wincker P."/>
            <person name="Grigoriev I.V."/>
            <person name="Bonfante P."/>
            <person name="Martin F.M."/>
        </authorList>
    </citation>
    <scope>NUCLEOTIDE SEQUENCE [LARGE SCALE GENOMIC DNA]</scope>
    <source>
        <strain evidence="3 4">120613-1</strain>
    </source>
</reference>
<sequence length="238" mass="27187">MGKILYEQVLQGKQAENEFKKKPWNAVKEGLNRAFQIDLEATQLKMKWLNRKRDYNIYTMIKSNSGFRWDSQWSILTAPNSIGDAYLKAQREAEKFQSKFLANYLILNELCINLSATGEYALSTNITFRSDFPSQKSQQKFSTHGEITAAEMLTGGERRGDERKEEGDRMENIDAGGGVKKKTMKGKKQNAAEKESEDKEEEAEERLTAEKKVKAEWKTVGHAITQALDHHRGTTQTI</sequence>
<feature type="compositionally biased region" description="Basic and acidic residues" evidence="1">
    <location>
        <begin position="205"/>
        <end position="214"/>
    </location>
</feature>
<dbReference type="EMBL" id="ML120661">
    <property type="protein sequence ID" value="RPA88819.1"/>
    <property type="molecule type" value="Genomic_DNA"/>
</dbReference>